<sequence>MPLPPEELRAILAPVDLVWARLDRAAARRLVEVAARSELKRVEGFAGRTDAARVLADRLVRRLDEQLRTGGPITDPVGWLLARGLPQRQQCGDDRCDDWVLLDSGRDCPRCGDRQADRRAQRHAVAAAVDAAMPGASETERRAATDRQLHGTVTARSWAKAYERGQYRARQAEAKAARAVAVLADDVPAAPVGAVVLPAPRPAAAVPAPVLEREFADVDEDQELVLKDLIPDQVSDWRVRAMKDHSVVFDHIDRYGEPSARRLFSNQLVNEAQHLSGLGHLNLGYSAPNELVRDSG</sequence>
<dbReference type="AlphaFoldDB" id="A0A6N9U6B2"/>
<name>A0A6N9U6B2_STRHA</name>
<accession>A0A6N9U6B2</accession>
<protein>
    <submittedName>
        <fullName evidence="1">Uncharacterized protein</fullName>
    </submittedName>
</protein>
<dbReference type="Proteomes" id="UP000471293">
    <property type="component" value="Unassembled WGS sequence"/>
</dbReference>
<gene>
    <name evidence="1" type="ORF">G3I29_19015</name>
</gene>
<reference evidence="1 2" key="1">
    <citation type="submission" date="2020-01" db="EMBL/GenBank/DDBJ databases">
        <title>Insect and environment-associated Actinomycetes.</title>
        <authorList>
            <person name="Currrie C."/>
            <person name="Chevrette M."/>
            <person name="Carlson C."/>
            <person name="Stubbendieck R."/>
            <person name="Wendt-Pienkowski E."/>
        </authorList>
    </citation>
    <scope>NUCLEOTIDE SEQUENCE [LARGE SCALE GENOMIC DNA]</scope>
    <source>
        <strain evidence="1 2">SID11342</strain>
    </source>
</reference>
<dbReference type="RefSeq" id="WP_164346217.1">
    <property type="nucleotide sequence ID" value="NZ_JAAGLQ010000401.1"/>
</dbReference>
<organism evidence="1 2">
    <name type="scientific">Streptomyces halstedii</name>
    <dbReference type="NCBI Taxonomy" id="1944"/>
    <lineage>
        <taxon>Bacteria</taxon>
        <taxon>Bacillati</taxon>
        <taxon>Actinomycetota</taxon>
        <taxon>Actinomycetes</taxon>
        <taxon>Kitasatosporales</taxon>
        <taxon>Streptomycetaceae</taxon>
        <taxon>Streptomyces</taxon>
    </lineage>
</organism>
<comment type="caution">
    <text evidence="1">The sequence shown here is derived from an EMBL/GenBank/DDBJ whole genome shotgun (WGS) entry which is preliminary data.</text>
</comment>
<dbReference type="EMBL" id="JAAGLQ010000401">
    <property type="protein sequence ID" value="NEA17563.1"/>
    <property type="molecule type" value="Genomic_DNA"/>
</dbReference>
<evidence type="ECO:0000313" key="1">
    <source>
        <dbReference type="EMBL" id="NEA17563.1"/>
    </source>
</evidence>
<evidence type="ECO:0000313" key="2">
    <source>
        <dbReference type="Proteomes" id="UP000471293"/>
    </source>
</evidence>
<proteinExistence type="predicted"/>